<dbReference type="PANTHER" id="PTHR22461">
    <property type="entry name" value="SERINE-RICH COILED-COIL DOMAIN-CONTAINING PROTEIN 2-RELATED"/>
    <property type="match status" value="1"/>
</dbReference>
<evidence type="ECO:0000313" key="7">
    <source>
        <dbReference type="RefSeq" id="XP_033814706.1"/>
    </source>
</evidence>
<dbReference type="PANTHER" id="PTHR22461:SF1">
    <property type="entry name" value="SERINE-RICH COILED-COIL DOMAIN-CONTAINING PROTEIN 1"/>
    <property type="match status" value="1"/>
</dbReference>
<feature type="region of interest" description="Disordered" evidence="3">
    <location>
        <begin position="158"/>
        <end position="179"/>
    </location>
</feature>
<keyword evidence="4" id="KW-1185">Reference proteome</keyword>
<reference evidence="5 6" key="1">
    <citation type="submission" date="2025-04" db="UniProtKB">
        <authorList>
            <consortium name="RefSeq"/>
        </authorList>
    </citation>
    <scope>IDENTIFICATION</scope>
</reference>
<protein>
    <submittedName>
        <fullName evidence="5 6">Serine-rich coiled-coil domain-containing protein 1</fullName>
    </submittedName>
</protein>
<dbReference type="AlphaFoldDB" id="A0A6P8S8E3"/>
<comment type="similarity">
    <text evidence="1">Belongs to the CCSER family.</text>
</comment>
<evidence type="ECO:0000313" key="4">
    <source>
        <dbReference type="Proteomes" id="UP000515159"/>
    </source>
</evidence>
<feature type="compositionally biased region" description="Basic and acidic residues" evidence="3">
    <location>
        <begin position="454"/>
        <end position="467"/>
    </location>
</feature>
<feature type="compositionally biased region" description="Polar residues" evidence="3">
    <location>
        <begin position="158"/>
        <end position="171"/>
    </location>
</feature>
<feature type="compositionally biased region" description="Low complexity" evidence="3">
    <location>
        <begin position="43"/>
        <end position="55"/>
    </location>
</feature>
<dbReference type="OrthoDB" id="10046062at2759"/>
<sequence>MGDSGSRRSTLVSRLPIFRKSIIRRQGSLPSSPISNNIEGVHSSSPTSTNSSSGSTEKRRSIFRTPSLSFYQKKGSVEKPDTTGQNVNISNGAQPVCNAVQKLSVEEHVKTKGRTSVCFSGSCKKKLTRSVTEDFDKKKESLASKNVFINCLSSGKNENDDSGFTEQQNQHSGKHSTRKLLRRSFSSHNRFSKPEVKGPSNPLGQHTECLALTSKPADSEPAVVRPSSLSCSAEITECAQQSPPSPLFSTDHTTAPQTPSEFLLFIDDSLSETDGLPNSGSAPLHMENFGHAISTSQIFLNSPAGLIKQISDHADHIKPILGHAVNLSNFENSMSMCDNLKNSQGLHTSLGISEGLLPPPSELLARDVGDNVPGEAESETFVVQNREYLQPSEDSPKTYRLLEKQCETAITDQVNEKSLQESKLFSAADDQHHMKRHSQEAWHARVNYTNSFSPHREGRFTERRLRSSSEGTAGGSRMTFKAKDGNFEELHILRKQRTSSTSSKMSSLDVLNNLGSCELDEDDLMLELESLEEPKSHPFVCRDDPFQCIVSCSAVVHSTTDKVPELKKNEEPKKPEAAKTNLSLHLSKESDQGEPRWHRVSQMPSSPSVDWPGAGLEESVGMESLPFRLMLQDCTAVKSLLFKMKRILQESADMSPASSTASLPMSPLAENPFPFKDIMKDECSMLKLQLKERDELVFQLREELAKVHLEKPTASRLDKSTQTELVGHDAWWNCSSTDGSVYKAIQPVHCFQHYQIKTSIWTQDSFH</sequence>
<gene>
    <name evidence="5 6 7" type="primary">CCSER1</name>
</gene>
<dbReference type="GeneID" id="117366844"/>
<evidence type="ECO:0000313" key="5">
    <source>
        <dbReference type="RefSeq" id="XP_033814690.1"/>
    </source>
</evidence>
<organism evidence="4 6">
    <name type="scientific">Geotrypetes seraphini</name>
    <name type="common">Gaboon caecilian</name>
    <name type="synonym">Caecilia seraphini</name>
    <dbReference type="NCBI Taxonomy" id="260995"/>
    <lineage>
        <taxon>Eukaryota</taxon>
        <taxon>Metazoa</taxon>
        <taxon>Chordata</taxon>
        <taxon>Craniata</taxon>
        <taxon>Vertebrata</taxon>
        <taxon>Euteleostomi</taxon>
        <taxon>Amphibia</taxon>
        <taxon>Gymnophiona</taxon>
        <taxon>Geotrypetes</taxon>
    </lineage>
</organism>
<feature type="region of interest" description="Disordered" evidence="3">
    <location>
        <begin position="187"/>
        <end position="206"/>
    </location>
</feature>
<evidence type="ECO:0000256" key="2">
    <source>
        <dbReference type="ARBA" id="ARBA00023054"/>
    </source>
</evidence>
<dbReference type="KEGG" id="gsh:117366844"/>
<dbReference type="CTD" id="401145"/>
<feature type="region of interest" description="Disordered" evidence="3">
    <location>
        <begin position="453"/>
        <end position="479"/>
    </location>
</feature>
<feature type="compositionally biased region" description="Basic and acidic residues" evidence="3">
    <location>
        <begin position="586"/>
        <end position="597"/>
    </location>
</feature>
<name>A0A6P8S8E3_GEOSA</name>
<evidence type="ECO:0000256" key="1">
    <source>
        <dbReference type="ARBA" id="ARBA00010949"/>
    </source>
</evidence>
<keyword evidence="2" id="KW-0175">Coiled coil</keyword>
<feature type="compositionally biased region" description="Basic and acidic residues" evidence="3">
    <location>
        <begin position="563"/>
        <end position="577"/>
    </location>
</feature>
<feature type="compositionally biased region" description="Polar residues" evidence="3">
    <location>
        <begin position="28"/>
        <end position="38"/>
    </location>
</feature>
<dbReference type="RefSeq" id="XP_033814700.1">
    <property type="nucleotide sequence ID" value="XM_033958809.1"/>
</dbReference>
<feature type="region of interest" description="Disordered" evidence="3">
    <location>
        <begin position="25"/>
        <end position="65"/>
    </location>
</feature>
<dbReference type="RefSeq" id="XP_033814690.1">
    <property type="nucleotide sequence ID" value="XM_033958799.1"/>
</dbReference>
<dbReference type="Proteomes" id="UP000515159">
    <property type="component" value="Chromosome 1"/>
</dbReference>
<feature type="region of interest" description="Disordered" evidence="3">
    <location>
        <begin position="563"/>
        <end position="610"/>
    </location>
</feature>
<dbReference type="InterPro" id="IPR029627">
    <property type="entry name" value="CCSER"/>
</dbReference>
<evidence type="ECO:0000313" key="6">
    <source>
        <dbReference type="RefSeq" id="XP_033814700.1"/>
    </source>
</evidence>
<evidence type="ECO:0000256" key="3">
    <source>
        <dbReference type="SAM" id="MobiDB-lite"/>
    </source>
</evidence>
<proteinExistence type="inferred from homology"/>
<accession>A0A6P8S8E3</accession>
<dbReference type="RefSeq" id="XP_033814706.1">
    <property type="nucleotide sequence ID" value="XM_033958815.1"/>
</dbReference>